<accession>A0A0F8Z715</accession>
<feature type="region of interest" description="Disordered" evidence="1">
    <location>
        <begin position="171"/>
        <end position="190"/>
    </location>
</feature>
<dbReference type="EMBL" id="LAZR01062121">
    <property type="protein sequence ID" value="KKK62179.1"/>
    <property type="molecule type" value="Genomic_DNA"/>
</dbReference>
<comment type="caution">
    <text evidence="2">The sequence shown here is derived from an EMBL/GenBank/DDBJ whole genome shotgun (WGS) entry which is preliminary data.</text>
</comment>
<evidence type="ECO:0000256" key="1">
    <source>
        <dbReference type="SAM" id="MobiDB-lite"/>
    </source>
</evidence>
<evidence type="ECO:0000313" key="2">
    <source>
        <dbReference type="EMBL" id="KKK62179.1"/>
    </source>
</evidence>
<gene>
    <name evidence="2" type="ORF">LCGC14_3006930</name>
</gene>
<proteinExistence type="predicted"/>
<sequence>MLSSVVQVNAPLRNSGVESTNEVVVSAPQSNIITCPFCSPVKSVILAVLAVRNKLPPVLLGVVDAVLVVGVLLDGPENQRANPSGQDDQQVGEPPDSCVALRCGGGRLGSGRLGLFGLRCLGHGGSLSMSGRCIVHRARLRVKGKLPKRRTRFKALRSELWMSGWEQPAVEGADGNGESAKKSGKQIGLGGGRPASLSGLAKEEYQPALCILAQPIQHCSDFFFRRDFFSSGTSGGARG</sequence>
<organism evidence="2">
    <name type="scientific">marine sediment metagenome</name>
    <dbReference type="NCBI Taxonomy" id="412755"/>
    <lineage>
        <taxon>unclassified sequences</taxon>
        <taxon>metagenomes</taxon>
        <taxon>ecological metagenomes</taxon>
    </lineage>
</organism>
<protein>
    <submittedName>
        <fullName evidence="2">Uncharacterized protein</fullName>
    </submittedName>
</protein>
<name>A0A0F8Z715_9ZZZZ</name>
<reference evidence="2" key="1">
    <citation type="journal article" date="2015" name="Nature">
        <title>Complex archaea that bridge the gap between prokaryotes and eukaryotes.</title>
        <authorList>
            <person name="Spang A."/>
            <person name="Saw J.H."/>
            <person name="Jorgensen S.L."/>
            <person name="Zaremba-Niedzwiedzka K."/>
            <person name="Martijn J."/>
            <person name="Lind A.E."/>
            <person name="van Eijk R."/>
            <person name="Schleper C."/>
            <person name="Guy L."/>
            <person name="Ettema T.J."/>
        </authorList>
    </citation>
    <scope>NUCLEOTIDE SEQUENCE</scope>
</reference>
<dbReference type="AlphaFoldDB" id="A0A0F8Z715"/>